<proteinExistence type="inferred from homology"/>
<dbReference type="Proteomes" id="UP000054350">
    <property type="component" value="Unassembled WGS sequence"/>
</dbReference>
<feature type="repeat" description="Solcar" evidence="8">
    <location>
        <begin position="161"/>
        <end position="247"/>
    </location>
</feature>
<sequence>MSYSAAHVPPSPAAAAAMSTSASATVVRRQIQQAAAAAAARSASHHHHPPQPTALHNFIGGATGLSFAFAVMHPLDTIKTRMQAASAPGAAAAESAATPATSSSVGARIAATARSVFSRQMLQIVSRGFVASVAGAAPQGGLRLSSYEATKARLAPFLPDAPTTVTTLSALVGDLASSLVKVPREVITARLQTNYYGTAPMSGTAVAQRIVRDEGPAALWRGFGPIVARDAPFMVILFVSYETFKARYQVHVDSDHIPTGPSVLFGGVSGALAGFSTTPLDVLRTRVMTAKPGVDGQRPRVGIVGGLQQIYKEGGLRGLYRGSVARGTWWLCVCSMFFPIYEATKMTAAEYL</sequence>
<dbReference type="OrthoDB" id="415315at2759"/>
<evidence type="ECO:0000313" key="11">
    <source>
        <dbReference type="Proteomes" id="UP000054350"/>
    </source>
</evidence>
<dbReference type="OMA" id="IFFCFFE"/>
<name>A0A0L0TBB8_ALLM3</name>
<evidence type="ECO:0000256" key="4">
    <source>
        <dbReference type="ARBA" id="ARBA00022692"/>
    </source>
</evidence>
<evidence type="ECO:0000256" key="5">
    <source>
        <dbReference type="ARBA" id="ARBA00022737"/>
    </source>
</evidence>
<keyword evidence="3 9" id="KW-0813">Transport</keyword>
<keyword evidence="4 8" id="KW-0812">Transmembrane</keyword>
<dbReference type="Gene3D" id="1.50.40.10">
    <property type="entry name" value="Mitochondrial carrier domain"/>
    <property type="match status" value="2"/>
</dbReference>
<dbReference type="Pfam" id="PF00153">
    <property type="entry name" value="Mito_carr"/>
    <property type="match status" value="3"/>
</dbReference>
<protein>
    <submittedName>
        <fullName evidence="10">Uncharacterized protein</fullName>
    </submittedName>
</protein>
<reference evidence="11" key="2">
    <citation type="submission" date="2009-11" db="EMBL/GenBank/DDBJ databases">
        <title>The Genome Sequence of Allomyces macrogynus strain ATCC 38327.</title>
        <authorList>
            <consortium name="The Broad Institute Genome Sequencing Platform"/>
            <person name="Russ C."/>
            <person name="Cuomo C."/>
            <person name="Shea T."/>
            <person name="Young S.K."/>
            <person name="Zeng Q."/>
            <person name="Koehrsen M."/>
            <person name="Haas B."/>
            <person name="Borodovsky M."/>
            <person name="Guigo R."/>
            <person name="Alvarado L."/>
            <person name="Berlin A."/>
            <person name="Borenstein D."/>
            <person name="Chen Z."/>
            <person name="Engels R."/>
            <person name="Freedman E."/>
            <person name="Gellesch M."/>
            <person name="Goldberg J."/>
            <person name="Griggs A."/>
            <person name="Gujja S."/>
            <person name="Heiman D."/>
            <person name="Hepburn T."/>
            <person name="Howarth C."/>
            <person name="Jen D."/>
            <person name="Larson L."/>
            <person name="Lewis B."/>
            <person name="Mehta T."/>
            <person name="Park D."/>
            <person name="Pearson M."/>
            <person name="Roberts A."/>
            <person name="Saif S."/>
            <person name="Shenoy N."/>
            <person name="Sisk P."/>
            <person name="Stolte C."/>
            <person name="Sykes S."/>
            <person name="Walk T."/>
            <person name="White J."/>
            <person name="Yandava C."/>
            <person name="Burger G."/>
            <person name="Gray M.W."/>
            <person name="Holland P.W.H."/>
            <person name="King N."/>
            <person name="Lang F.B.F."/>
            <person name="Roger A.J."/>
            <person name="Ruiz-Trillo I."/>
            <person name="Lander E."/>
            <person name="Nusbaum C."/>
        </authorList>
    </citation>
    <scope>NUCLEOTIDE SEQUENCE [LARGE SCALE GENOMIC DNA]</scope>
    <source>
        <strain evidence="11">ATCC 38327</strain>
    </source>
</reference>
<reference evidence="10 11" key="1">
    <citation type="submission" date="2009-11" db="EMBL/GenBank/DDBJ databases">
        <title>Annotation of Allomyces macrogynus ATCC 38327.</title>
        <authorList>
            <consortium name="The Broad Institute Genome Sequencing Platform"/>
            <person name="Russ C."/>
            <person name="Cuomo C."/>
            <person name="Burger G."/>
            <person name="Gray M.W."/>
            <person name="Holland P.W.H."/>
            <person name="King N."/>
            <person name="Lang F.B.F."/>
            <person name="Roger A.J."/>
            <person name="Ruiz-Trillo I."/>
            <person name="Young S.K."/>
            <person name="Zeng Q."/>
            <person name="Gargeya S."/>
            <person name="Fitzgerald M."/>
            <person name="Haas B."/>
            <person name="Abouelleil A."/>
            <person name="Alvarado L."/>
            <person name="Arachchi H.M."/>
            <person name="Berlin A."/>
            <person name="Chapman S.B."/>
            <person name="Gearin G."/>
            <person name="Goldberg J."/>
            <person name="Griggs A."/>
            <person name="Gujja S."/>
            <person name="Hansen M."/>
            <person name="Heiman D."/>
            <person name="Howarth C."/>
            <person name="Larimer J."/>
            <person name="Lui A."/>
            <person name="MacDonald P.J.P."/>
            <person name="McCowen C."/>
            <person name="Montmayeur A."/>
            <person name="Murphy C."/>
            <person name="Neiman D."/>
            <person name="Pearson M."/>
            <person name="Priest M."/>
            <person name="Roberts A."/>
            <person name="Saif S."/>
            <person name="Shea T."/>
            <person name="Sisk P."/>
            <person name="Stolte C."/>
            <person name="Sykes S."/>
            <person name="Wortman J."/>
            <person name="Nusbaum C."/>
            <person name="Birren B."/>
        </authorList>
    </citation>
    <scope>NUCLEOTIDE SEQUENCE [LARGE SCALE GENOMIC DNA]</scope>
    <source>
        <strain evidence="10 11">ATCC 38327</strain>
    </source>
</reference>
<evidence type="ECO:0000256" key="3">
    <source>
        <dbReference type="ARBA" id="ARBA00022448"/>
    </source>
</evidence>
<evidence type="ECO:0000256" key="1">
    <source>
        <dbReference type="ARBA" id="ARBA00004141"/>
    </source>
</evidence>
<keyword evidence="6" id="KW-1133">Transmembrane helix</keyword>
<organism evidence="10 11">
    <name type="scientific">Allomyces macrogynus (strain ATCC 38327)</name>
    <name type="common">Allomyces javanicus var. macrogynus</name>
    <dbReference type="NCBI Taxonomy" id="578462"/>
    <lineage>
        <taxon>Eukaryota</taxon>
        <taxon>Fungi</taxon>
        <taxon>Fungi incertae sedis</taxon>
        <taxon>Blastocladiomycota</taxon>
        <taxon>Blastocladiomycetes</taxon>
        <taxon>Blastocladiales</taxon>
        <taxon>Blastocladiaceae</taxon>
        <taxon>Allomyces</taxon>
    </lineage>
</organism>
<evidence type="ECO:0000256" key="7">
    <source>
        <dbReference type="ARBA" id="ARBA00023136"/>
    </source>
</evidence>
<feature type="repeat" description="Solcar" evidence="8">
    <location>
        <begin position="261"/>
        <end position="347"/>
    </location>
</feature>
<keyword evidence="5" id="KW-0677">Repeat</keyword>
<dbReference type="eggNOG" id="KOG0768">
    <property type="taxonomic scope" value="Eukaryota"/>
</dbReference>
<dbReference type="SUPFAM" id="SSF103506">
    <property type="entry name" value="Mitochondrial carrier"/>
    <property type="match status" value="1"/>
</dbReference>
<dbReference type="PROSITE" id="PS50920">
    <property type="entry name" value="SOLCAR"/>
    <property type="match status" value="3"/>
</dbReference>
<dbReference type="PANTHER" id="PTHR45667">
    <property type="entry name" value="S-ADENOSYLMETHIONINE MITOCHONDRIAL CARRIER PROTEIN"/>
    <property type="match status" value="1"/>
</dbReference>
<feature type="repeat" description="Solcar" evidence="8">
    <location>
        <begin position="52"/>
        <end position="153"/>
    </location>
</feature>
<evidence type="ECO:0000256" key="9">
    <source>
        <dbReference type="RuleBase" id="RU000488"/>
    </source>
</evidence>
<evidence type="ECO:0000256" key="8">
    <source>
        <dbReference type="PROSITE-ProRule" id="PRU00282"/>
    </source>
</evidence>
<dbReference type="InterPro" id="IPR023395">
    <property type="entry name" value="MCP_dom_sf"/>
</dbReference>
<dbReference type="EMBL" id="GG745377">
    <property type="protein sequence ID" value="KNE72088.1"/>
    <property type="molecule type" value="Genomic_DNA"/>
</dbReference>
<evidence type="ECO:0000256" key="2">
    <source>
        <dbReference type="ARBA" id="ARBA00006375"/>
    </source>
</evidence>
<keyword evidence="11" id="KW-1185">Reference proteome</keyword>
<dbReference type="AlphaFoldDB" id="A0A0L0TBB8"/>
<comment type="subcellular location">
    <subcellularLocation>
        <location evidence="1">Membrane</location>
        <topology evidence="1">Multi-pass membrane protein</topology>
    </subcellularLocation>
</comment>
<comment type="similarity">
    <text evidence="2 9">Belongs to the mitochondrial carrier (TC 2.A.29) family.</text>
</comment>
<accession>A0A0L0TBB8</accession>
<dbReference type="InterPro" id="IPR018108">
    <property type="entry name" value="MCP_transmembrane"/>
</dbReference>
<keyword evidence="7 8" id="KW-0472">Membrane</keyword>
<evidence type="ECO:0000313" key="10">
    <source>
        <dbReference type="EMBL" id="KNE72088.1"/>
    </source>
</evidence>
<evidence type="ECO:0000256" key="6">
    <source>
        <dbReference type="ARBA" id="ARBA00022989"/>
    </source>
</evidence>
<gene>
    <name evidence="10" type="ORF">AMAG_16583</name>
</gene>
<dbReference type="VEuPathDB" id="FungiDB:AMAG_16583"/>
<dbReference type="GO" id="GO:0016020">
    <property type="term" value="C:membrane"/>
    <property type="evidence" value="ECO:0007669"/>
    <property type="project" value="UniProtKB-SubCell"/>
</dbReference>